<protein>
    <submittedName>
        <fullName evidence="2">Uncharacterized protein</fullName>
    </submittedName>
</protein>
<keyword evidence="1" id="KW-1133">Transmembrane helix</keyword>
<dbReference type="EMBL" id="JAAALK010000289">
    <property type="protein sequence ID" value="KAG8050838.1"/>
    <property type="molecule type" value="Genomic_DNA"/>
</dbReference>
<proteinExistence type="predicted"/>
<reference evidence="2" key="1">
    <citation type="journal article" date="2021" name="bioRxiv">
        <title>Whole Genome Assembly and Annotation of Northern Wild Rice, Zizania palustris L., Supports a Whole Genome Duplication in the Zizania Genus.</title>
        <authorList>
            <person name="Haas M."/>
            <person name="Kono T."/>
            <person name="Macchietto M."/>
            <person name="Millas R."/>
            <person name="McGilp L."/>
            <person name="Shao M."/>
            <person name="Duquette J."/>
            <person name="Hirsch C.N."/>
            <person name="Kimball J."/>
        </authorList>
    </citation>
    <scope>NUCLEOTIDE SEQUENCE</scope>
    <source>
        <tissue evidence="2">Fresh leaf tissue</tissue>
    </source>
</reference>
<keyword evidence="3" id="KW-1185">Reference proteome</keyword>
<keyword evidence="1" id="KW-0812">Transmembrane</keyword>
<sequence>MFCNALTCVGLASIPRLETRYPSSFPARASKTHFSGLRRIPHRRRLSKVSAMSALWRSLTVLLITISSMYASILRPI</sequence>
<name>A0A8J5VKR1_ZIZPA</name>
<gene>
    <name evidence="2" type="ORF">GUJ93_ZPchr0009g1078</name>
</gene>
<accession>A0A8J5VKR1</accession>
<organism evidence="2 3">
    <name type="scientific">Zizania palustris</name>
    <name type="common">Northern wild rice</name>
    <dbReference type="NCBI Taxonomy" id="103762"/>
    <lineage>
        <taxon>Eukaryota</taxon>
        <taxon>Viridiplantae</taxon>
        <taxon>Streptophyta</taxon>
        <taxon>Embryophyta</taxon>
        <taxon>Tracheophyta</taxon>
        <taxon>Spermatophyta</taxon>
        <taxon>Magnoliopsida</taxon>
        <taxon>Liliopsida</taxon>
        <taxon>Poales</taxon>
        <taxon>Poaceae</taxon>
        <taxon>BOP clade</taxon>
        <taxon>Oryzoideae</taxon>
        <taxon>Oryzeae</taxon>
        <taxon>Zizaniinae</taxon>
        <taxon>Zizania</taxon>
    </lineage>
</organism>
<reference evidence="2" key="2">
    <citation type="submission" date="2021-02" db="EMBL/GenBank/DDBJ databases">
        <authorList>
            <person name="Kimball J.A."/>
            <person name="Haas M.W."/>
            <person name="Macchietto M."/>
            <person name="Kono T."/>
            <person name="Duquette J."/>
            <person name="Shao M."/>
        </authorList>
    </citation>
    <scope>NUCLEOTIDE SEQUENCE</scope>
    <source>
        <tissue evidence="2">Fresh leaf tissue</tissue>
    </source>
</reference>
<evidence type="ECO:0000256" key="1">
    <source>
        <dbReference type="SAM" id="Phobius"/>
    </source>
</evidence>
<dbReference type="AlphaFoldDB" id="A0A8J5VKR1"/>
<evidence type="ECO:0000313" key="2">
    <source>
        <dbReference type="EMBL" id="KAG8050838.1"/>
    </source>
</evidence>
<keyword evidence="1" id="KW-0472">Membrane</keyword>
<feature type="transmembrane region" description="Helical" evidence="1">
    <location>
        <begin position="54"/>
        <end position="73"/>
    </location>
</feature>
<comment type="caution">
    <text evidence="2">The sequence shown here is derived from an EMBL/GenBank/DDBJ whole genome shotgun (WGS) entry which is preliminary data.</text>
</comment>
<evidence type="ECO:0000313" key="3">
    <source>
        <dbReference type="Proteomes" id="UP000729402"/>
    </source>
</evidence>
<dbReference type="Proteomes" id="UP000729402">
    <property type="component" value="Unassembled WGS sequence"/>
</dbReference>